<gene>
    <name evidence="1" type="ORF">NP493_891g00011</name>
</gene>
<keyword evidence="2" id="KW-1185">Reference proteome</keyword>
<reference evidence="1" key="1">
    <citation type="journal article" date="2023" name="Mol. Biol. Evol.">
        <title>Third-Generation Sequencing Reveals the Adaptive Role of the Epigenome in Three Deep-Sea Polychaetes.</title>
        <authorList>
            <person name="Perez M."/>
            <person name="Aroh O."/>
            <person name="Sun Y."/>
            <person name="Lan Y."/>
            <person name="Juniper S.K."/>
            <person name="Young C.R."/>
            <person name="Angers B."/>
            <person name="Qian P.Y."/>
        </authorList>
    </citation>
    <scope>NUCLEOTIDE SEQUENCE</scope>
    <source>
        <strain evidence="1">R07B-5</strain>
    </source>
</reference>
<dbReference type="Proteomes" id="UP001209878">
    <property type="component" value="Unassembled WGS sequence"/>
</dbReference>
<name>A0AAD9KLA2_RIDPI</name>
<evidence type="ECO:0000313" key="1">
    <source>
        <dbReference type="EMBL" id="KAK2173234.1"/>
    </source>
</evidence>
<sequence>MRVVKATRYERPLQGLSVTLGLLKHSGVVVTLTNGRTYLIHKGSQFGTPTGGQTVVVDTRHMDMSRWTPVYSTTKTVSWSKVTDYVKAGGHEYHTLLDNCHGAASRMMRLP</sequence>
<dbReference type="EMBL" id="JAODUO010000891">
    <property type="protein sequence ID" value="KAK2173234.1"/>
    <property type="molecule type" value="Genomic_DNA"/>
</dbReference>
<dbReference type="AlphaFoldDB" id="A0AAD9KLA2"/>
<comment type="caution">
    <text evidence="1">The sequence shown here is derived from an EMBL/GenBank/DDBJ whole genome shotgun (WGS) entry which is preliminary data.</text>
</comment>
<evidence type="ECO:0000313" key="2">
    <source>
        <dbReference type="Proteomes" id="UP001209878"/>
    </source>
</evidence>
<organism evidence="1 2">
    <name type="scientific">Ridgeia piscesae</name>
    <name type="common">Tubeworm</name>
    <dbReference type="NCBI Taxonomy" id="27915"/>
    <lineage>
        <taxon>Eukaryota</taxon>
        <taxon>Metazoa</taxon>
        <taxon>Spiralia</taxon>
        <taxon>Lophotrochozoa</taxon>
        <taxon>Annelida</taxon>
        <taxon>Polychaeta</taxon>
        <taxon>Sedentaria</taxon>
        <taxon>Canalipalpata</taxon>
        <taxon>Sabellida</taxon>
        <taxon>Siboglinidae</taxon>
        <taxon>Ridgeia</taxon>
    </lineage>
</organism>
<protein>
    <submittedName>
        <fullName evidence="1">Uncharacterized protein</fullName>
    </submittedName>
</protein>
<accession>A0AAD9KLA2</accession>
<proteinExistence type="predicted"/>